<evidence type="ECO:0000256" key="6">
    <source>
        <dbReference type="RuleBase" id="RU362042"/>
    </source>
</evidence>
<dbReference type="PANTHER" id="PTHR43390">
    <property type="entry name" value="SIGNAL PEPTIDASE I"/>
    <property type="match status" value="1"/>
</dbReference>
<comment type="catalytic activity">
    <reaction evidence="1 6">
        <text>Cleavage of hydrophobic, N-terminal signal or leader sequences from secreted and periplasmic proteins.</text>
        <dbReference type="EC" id="3.4.21.89"/>
    </reaction>
</comment>
<proteinExistence type="inferred from homology"/>
<evidence type="ECO:0000256" key="3">
    <source>
        <dbReference type="ARBA" id="ARBA00013208"/>
    </source>
</evidence>
<gene>
    <name evidence="8" type="primary">lepB</name>
    <name evidence="8" type="ORF">FRD01_01230</name>
</gene>
<organism evidence="8 9">
    <name type="scientific">Microvenator marinus</name>
    <dbReference type="NCBI Taxonomy" id="2600177"/>
    <lineage>
        <taxon>Bacteria</taxon>
        <taxon>Deltaproteobacteria</taxon>
        <taxon>Bradymonadales</taxon>
        <taxon>Microvenatoraceae</taxon>
        <taxon>Microvenator</taxon>
    </lineage>
</organism>
<dbReference type="EC" id="3.4.21.89" evidence="3 6"/>
<dbReference type="PANTHER" id="PTHR43390:SF1">
    <property type="entry name" value="CHLOROPLAST PROCESSING PEPTIDASE"/>
    <property type="match status" value="1"/>
</dbReference>
<protein>
    <recommendedName>
        <fullName evidence="3 6">Signal peptidase I</fullName>
        <ecNumber evidence="3 6">3.4.21.89</ecNumber>
    </recommendedName>
</protein>
<dbReference type="EMBL" id="CP042467">
    <property type="protein sequence ID" value="QED30263.1"/>
    <property type="molecule type" value="Genomic_DNA"/>
</dbReference>
<dbReference type="InterPro" id="IPR000223">
    <property type="entry name" value="Pept_S26A_signal_pept_1"/>
</dbReference>
<evidence type="ECO:0000256" key="5">
    <source>
        <dbReference type="PIRSR" id="PIRSR600223-1"/>
    </source>
</evidence>
<reference evidence="8 9" key="1">
    <citation type="submission" date="2019-08" db="EMBL/GenBank/DDBJ databases">
        <authorList>
            <person name="Liang Q."/>
        </authorList>
    </citation>
    <scope>NUCLEOTIDE SEQUENCE [LARGE SCALE GENOMIC DNA]</scope>
    <source>
        <strain evidence="8 9">V1718</strain>
    </source>
</reference>
<evidence type="ECO:0000259" key="7">
    <source>
        <dbReference type="Pfam" id="PF10502"/>
    </source>
</evidence>
<dbReference type="Gene3D" id="2.10.109.10">
    <property type="entry name" value="Umud Fragment, subunit A"/>
    <property type="match status" value="1"/>
</dbReference>
<dbReference type="Pfam" id="PF10502">
    <property type="entry name" value="Peptidase_S26"/>
    <property type="match status" value="1"/>
</dbReference>
<keyword evidence="9" id="KW-1185">Reference proteome</keyword>
<feature type="domain" description="Peptidase S26" evidence="7">
    <location>
        <begin position="15"/>
        <end position="229"/>
    </location>
</feature>
<dbReference type="InterPro" id="IPR019533">
    <property type="entry name" value="Peptidase_S26"/>
</dbReference>
<comment type="subcellular location">
    <subcellularLocation>
        <location evidence="6">Membrane</location>
        <topology evidence="6">Single-pass type II membrane protein</topology>
    </subcellularLocation>
</comment>
<dbReference type="SUPFAM" id="SSF51306">
    <property type="entry name" value="LexA/Signal peptidase"/>
    <property type="match status" value="1"/>
</dbReference>
<dbReference type="PRINTS" id="PR00727">
    <property type="entry name" value="LEADERPTASE"/>
</dbReference>
<feature type="transmembrane region" description="Helical" evidence="6">
    <location>
        <begin position="17"/>
        <end position="36"/>
    </location>
</feature>
<accession>A0A5B8Y1K0</accession>
<dbReference type="GO" id="GO:0004252">
    <property type="term" value="F:serine-type endopeptidase activity"/>
    <property type="evidence" value="ECO:0007669"/>
    <property type="project" value="InterPro"/>
</dbReference>
<dbReference type="GO" id="GO:0009003">
    <property type="term" value="F:signal peptidase activity"/>
    <property type="evidence" value="ECO:0007669"/>
    <property type="project" value="UniProtKB-EC"/>
</dbReference>
<sequence>MAVAKLGYKPKSPTREYVESIGVAVLVALLLRAFVVEPFKIPTGSMIPTLLIGDHIFVSKFTYGLRVPFTEIFMVEFAKPARGEVVVFTFPVKEARAHVKNTPREQACIDEGSLREPKDFIKRIIGLPGDVIEIREGQLYLNQNPLPRTLESRTPTGSFMAPVLTQERETSGEYTYTIQYRRPHEDFGPVKVNEGHFFVMGDHRDDSSDSRCWGQVPMENIKGRALFIWLSLSDQEGEFIRWSRFGSTIH</sequence>
<keyword evidence="6" id="KW-0812">Transmembrane</keyword>
<dbReference type="KEGG" id="bbae:FRD01_01230"/>
<dbReference type="AlphaFoldDB" id="A0A5B8Y1K0"/>
<keyword evidence="6" id="KW-1133">Transmembrane helix</keyword>
<dbReference type="NCBIfam" id="TIGR02227">
    <property type="entry name" value="sigpep_I_bact"/>
    <property type="match status" value="1"/>
</dbReference>
<dbReference type="OrthoDB" id="9815782at2"/>
<evidence type="ECO:0000256" key="2">
    <source>
        <dbReference type="ARBA" id="ARBA00009370"/>
    </source>
</evidence>
<comment type="similarity">
    <text evidence="2 6">Belongs to the peptidase S26 family.</text>
</comment>
<dbReference type="CDD" id="cd06530">
    <property type="entry name" value="S26_SPase_I"/>
    <property type="match status" value="1"/>
</dbReference>
<dbReference type="InterPro" id="IPR019757">
    <property type="entry name" value="Pept_S26A_signal_pept_1_Lys-AS"/>
</dbReference>
<keyword evidence="6" id="KW-0472">Membrane</keyword>
<dbReference type="PROSITE" id="PS00760">
    <property type="entry name" value="SPASE_I_2"/>
    <property type="match status" value="1"/>
</dbReference>
<dbReference type="PROSITE" id="PS00761">
    <property type="entry name" value="SPASE_I_3"/>
    <property type="match status" value="1"/>
</dbReference>
<dbReference type="GO" id="GO:0006465">
    <property type="term" value="P:signal peptide processing"/>
    <property type="evidence" value="ECO:0007669"/>
    <property type="project" value="InterPro"/>
</dbReference>
<name>A0A5B8Y1K0_9DELT</name>
<evidence type="ECO:0000313" key="8">
    <source>
        <dbReference type="EMBL" id="QED30263.1"/>
    </source>
</evidence>
<evidence type="ECO:0000256" key="4">
    <source>
        <dbReference type="ARBA" id="ARBA00022801"/>
    </source>
</evidence>
<dbReference type="GO" id="GO:0016020">
    <property type="term" value="C:membrane"/>
    <property type="evidence" value="ECO:0007669"/>
    <property type="project" value="UniProtKB-SubCell"/>
</dbReference>
<dbReference type="Proteomes" id="UP000321595">
    <property type="component" value="Chromosome"/>
</dbReference>
<feature type="active site" evidence="5">
    <location>
        <position position="122"/>
    </location>
</feature>
<evidence type="ECO:0000256" key="1">
    <source>
        <dbReference type="ARBA" id="ARBA00000677"/>
    </source>
</evidence>
<keyword evidence="4 6" id="KW-0378">Hydrolase</keyword>
<evidence type="ECO:0000313" key="9">
    <source>
        <dbReference type="Proteomes" id="UP000321595"/>
    </source>
</evidence>
<keyword evidence="6" id="KW-0645">Protease</keyword>
<dbReference type="InterPro" id="IPR019758">
    <property type="entry name" value="Pept_S26A_signal_pept_1_CS"/>
</dbReference>
<feature type="active site" evidence="5">
    <location>
        <position position="45"/>
    </location>
</feature>
<dbReference type="InterPro" id="IPR036286">
    <property type="entry name" value="LexA/Signal_pep-like_sf"/>
</dbReference>